<evidence type="ECO:0000256" key="1">
    <source>
        <dbReference type="SAM" id="SignalP"/>
    </source>
</evidence>
<evidence type="ECO:0000313" key="2">
    <source>
        <dbReference type="Proteomes" id="UP000887540"/>
    </source>
</evidence>
<reference evidence="3" key="1">
    <citation type="submission" date="2022-11" db="UniProtKB">
        <authorList>
            <consortium name="WormBaseParasite"/>
        </authorList>
    </citation>
    <scope>IDENTIFICATION</scope>
</reference>
<accession>A0A914C0F3</accession>
<keyword evidence="2" id="KW-1185">Reference proteome</keyword>
<name>A0A914C0F3_9BILA</name>
<feature type="signal peptide" evidence="1">
    <location>
        <begin position="1"/>
        <end position="22"/>
    </location>
</feature>
<protein>
    <submittedName>
        <fullName evidence="3">Tetratricopeptide repeat protein 36</fullName>
    </submittedName>
</protein>
<evidence type="ECO:0000313" key="3">
    <source>
        <dbReference type="WBParaSite" id="ACRNAN_Path_1394.g5452.t3"/>
    </source>
</evidence>
<dbReference type="WBParaSite" id="ACRNAN_Path_1394.g5452.t3">
    <property type="protein sequence ID" value="ACRNAN_Path_1394.g5452.t3"/>
    <property type="gene ID" value="ACRNAN_Path_1394.g5452"/>
</dbReference>
<feature type="chain" id="PRO_5037206262" evidence="1">
    <location>
        <begin position="23"/>
        <end position="116"/>
    </location>
</feature>
<sequence>MMILMKLLIFLLISSLSLLTHAGFWDDFVSTISEKANAGAEFLHKEALPAISSKFHEVKTSIQESEVPEKIHAWAKDEAAPKISEGWESLKNFVNAEVAPKVKKVYNAAVEGPNYD</sequence>
<proteinExistence type="predicted"/>
<keyword evidence="1" id="KW-0732">Signal</keyword>
<organism evidence="2 3">
    <name type="scientific">Acrobeloides nanus</name>
    <dbReference type="NCBI Taxonomy" id="290746"/>
    <lineage>
        <taxon>Eukaryota</taxon>
        <taxon>Metazoa</taxon>
        <taxon>Ecdysozoa</taxon>
        <taxon>Nematoda</taxon>
        <taxon>Chromadorea</taxon>
        <taxon>Rhabditida</taxon>
        <taxon>Tylenchina</taxon>
        <taxon>Cephalobomorpha</taxon>
        <taxon>Cephaloboidea</taxon>
        <taxon>Cephalobidae</taxon>
        <taxon>Acrobeloides</taxon>
    </lineage>
</organism>
<dbReference type="Proteomes" id="UP000887540">
    <property type="component" value="Unplaced"/>
</dbReference>
<dbReference type="AlphaFoldDB" id="A0A914C0F3"/>